<evidence type="ECO:0000313" key="2">
    <source>
        <dbReference type="EMBL" id="KAF8664499.1"/>
    </source>
</evidence>
<dbReference type="PROSITE" id="PS50181">
    <property type="entry name" value="FBOX"/>
    <property type="match status" value="1"/>
</dbReference>
<dbReference type="InterPro" id="IPR036047">
    <property type="entry name" value="F-box-like_dom_sf"/>
</dbReference>
<dbReference type="Pfam" id="PF00646">
    <property type="entry name" value="F-box"/>
    <property type="match status" value="1"/>
</dbReference>
<comment type="caution">
    <text evidence="2">The sequence shown here is derived from an EMBL/GenBank/DDBJ whole genome shotgun (WGS) entry which is preliminary data.</text>
</comment>
<evidence type="ECO:0000259" key="1">
    <source>
        <dbReference type="PROSITE" id="PS50181"/>
    </source>
</evidence>
<accession>A0A835AKP2</accession>
<dbReference type="InterPro" id="IPR001810">
    <property type="entry name" value="F-box_dom"/>
</dbReference>
<dbReference type="InterPro" id="IPR056592">
    <property type="entry name" value="Beta-prop_At3g26010-like"/>
</dbReference>
<dbReference type="SMART" id="SM00256">
    <property type="entry name" value="FBOX"/>
    <property type="match status" value="1"/>
</dbReference>
<dbReference type="OrthoDB" id="639104at2759"/>
<protein>
    <recommendedName>
        <fullName evidence="1">F-box domain-containing protein</fullName>
    </recommendedName>
</protein>
<dbReference type="PANTHER" id="PTHR35546">
    <property type="entry name" value="F-BOX PROTEIN INTERACTION DOMAIN PROTEIN-RELATED"/>
    <property type="match status" value="1"/>
</dbReference>
<dbReference type="CDD" id="cd22157">
    <property type="entry name" value="F-box_AtFBW1-like"/>
    <property type="match status" value="1"/>
</dbReference>
<organism evidence="2 3">
    <name type="scientific">Digitaria exilis</name>
    <dbReference type="NCBI Taxonomy" id="1010633"/>
    <lineage>
        <taxon>Eukaryota</taxon>
        <taxon>Viridiplantae</taxon>
        <taxon>Streptophyta</taxon>
        <taxon>Embryophyta</taxon>
        <taxon>Tracheophyta</taxon>
        <taxon>Spermatophyta</taxon>
        <taxon>Magnoliopsida</taxon>
        <taxon>Liliopsida</taxon>
        <taxon>Poales</taxon>
        <taxon>Poaceae</taxon>
        <taxon>PACMAD clade</taxon>
        <taxon>Panicoideae</taxon>
        <taxon>Panicodae</taxon>
        <taxon>Paniceae</taxon>
        <taxon>Anthephorinae</taxon>
        <taxon>Digitaria</taxon>
    </lineage>
</organism>
<dbReference type="EMBL" id="JACEFO010002349">
    <property type="protein sequence ID" value="KAF8664499.1"/>
    <property type="molecule type" value="Genomic_DNA"/>
</dbReference>
<dbReference type="PANTHER" id="PTHR35546:SF80">
    <property type="entry name" value="F-BOX DOMAIN CONTAINING PROTEIN EXPRESSED"/>
    <property type="match status" value="1"/>
</dbReference>
<dbReference type="Proteomes" id="UP000636709">
    <property type="component" value="Unassembled WGS sequence"/>
</dbReference>
<name>A0A835AKP2_9POAL</name>
<dbReference type="SUPFAM" id="SSF81383">
    <property type="entry name" value="F-box domain"/>
    <property type="match status" value="1"/>
</dbReference>
<gene>
    <name evidence="2" type="ORF">HU200_054676</name>
</gene>
<dbReference type="Pfam" id="PF24750">
    <property type="entry name" value="b-prop_At3g26010-like"/>
    <property type="match status" value="1"/>
</dbReference>
<dbReference type="Gene3D" id="1.20.1280.50">
    <property type="match status" value="1"/>
</dbReference>
<evidence type="ECO:0000313" key="3">
    <source>
        <dbReference type="Proteomes" id="UP000636709"/>
    </source>
</evidence>
<reference evidence="2" key="1">
    <citation type="submission" date="2020-07" db="EMBL/GenBank/DDBJ databases">
        <title>Genome sequence and genetic diversity analysis of an under-domesticated orphan crop, white fonio (Digitaria exilis).</title>
        <authorList>
            <person name="Bennetzen J.L."/>
            <person name="Chen S."/>
            <person name="Ma X."/>
            <person name="Wang X."/>
            <person name="Yssel A.E.J."/>
            <person name="Chaluvadi S.R."/>
            <person name="Johnson M."/>
            <person name="Gangashetty P."/>
            <person name="Hamidou F."/>
            <person name="Sanogo M.D."/>
            <person name="Zwaenepoel A."/>
            <person name="Wallace J."/>
            <person name="Van De Peer Y."/>
            <person name="Van Deynze A."/>
        </authorList>
    </citation>
    <scope>NUCLEOTIDE SEQUENCE</scope>
    <source>
        <tissue evidence="2">Leaves</tissue>
    </source>
</reference>
<dbReference type="AlphaFoldDB" id="A0A835AKP2"/>
<keyword evidence="3" id="KW-1185">Reference proteome</keyword>
<sequence>MGGLAATEAHSWVVQADDMIVNYLKAVEFYSSETGAWVLLRESGHEWLLFLGRITYFNGFLHIPIEYNAVVSVGTKGQPWRVTKMQCEVHRRDHGRGYVGHSQGHLLYVNNAIKDDVISIYVLEDQDDEEWTLKHNVQSDLCFEPWKSMFSPTYYIAGFHPRGDLIFFYDRSREKLISYDMNRRDWHIVCALEDFQHAHHPFFPYAVAIRSPSPRFQLPSQRADFATRRSAHGHRGDPGSGGLHLPQDLVVEILSRLPAKSLYHVKCVSRSWRALISDPAHRCRLAQTLSGFFFCRRHPDKTTPPPLGFAGLDTSPPPLDDPSLSFLPSSWSKIWKLLASCNGLLLLRCSSSQPSAGSATGSSPPPPFYVVCNPATGEMLEAIEIGRVADEEFSPSYLMDD</sequence>
<dbReference type="InterPro" id="IPR055290">
    <property type="entry name" value="At3g26010-like"/>
</dbReference>
<proteinExistence type="predicted"/>
<feature type="domain" description="F-box" evidence="1">
    <location>
        <begin position="239"/>
        <end position="289"/>
    </location>
</feature>